<accession>A0A255XYS9</accession>
<evidence type="ECO:0000256" key="4">
    <source>
        <dbReference type="ARBA" id="ARBA00023163"/>
    </source>
</evidence>
<dbReference type="EMBL" id="NOXS01000021">
    <property type="protein sequence ID" value="OYQ21554.1"/>
    <property type="molecule type" value="Genomic_DNA"/>
</dbReference>
<dbReference type="OrthoDB" id="9787460at2"/>
<dbReference type="SUPFAM" id="SSF53850">
    <property type="entry name" value="Periplasmic binding protein-like II"/>
    <property type="match status" value="1"/>
</dbReference>
<evidence type="ECO:0000256" key="2">
    <source>
        <dbReference type="ARBA" id="ARBA00023015"/>
    </source>
</evidence>
<dbReference type="PANTHER" id="PTHR30537:SF3">
    <property type="entry name" value="TRANSCRIPTIONAL REGULATORY PROTEIN"/>
    <property type="match status" value="1"/>
</dbReference>
<gene>
    <name evidence="7" type="ORF">CHR90_01470</name>
</gene>
<proteinExistence type="inferred from homology"/>
<name>A0A255XYS9_9PROT</name>
<sequence length="313" mass="34576">MLRASSLSRDAKVFRSDRKEMPLPPPPARPVNWDDLRLFLAVARCGSVARAAPQLGLSHPTVSRALSALERSLGHNLLLRSRSGFTLTPEGEALRDRAERIEAQVAEAVASNQTPIRITAGGWISRFLAQNMAVLLDDGPPLEIVNSYSFVDLATAEADIAIRHRRPERGYVVLRALPDLAFAVYGRPQFADIARPGAWQRAPWVTFDAAQMGFQSGRWLLREVPDLQPLLRCTQGVNIHDAVRAGVGIAVLPRFVGDADPVLQRFSPSLAVDGGGLWLVVHEDRREAPRVAAVVDRLVALFHHHRRLFQPDD</sequence>
<organism evidence="7 8">
    <name type="scientific">Elstera cyanobacteriorum</name>
    <dbReference type="NCBI Taxonomy" id="2022747"/>
    <lineage>
        <taxon>Bacteria</taxon>
        <taxon>Pseudomonadati</taxon>
        <taxon>Pseudomonadota</taxon>
        <taxon>Alphaproteobacteria</taxon>
        <taxon>Rhodospirillales</taxon>
        <taxon>Rhodospirillaceae</taxon>
        <taxon>Elstera</taxon>
    </lineage>
</organism>
<dbReference type="SUPFAM" id="SSF46785">
    <property type="entry name" value="Winged helix' DNA-binding domain"/>
    <property type="match status" value="1"/>
</dbReference>
<feature type="region of interest" description="Disordered" evidence="5">
    <location>
        <begin position="1"/>
        <end position="27"/>
    </location>
</feature>
<evidence type="ECO:0000259" key="6">
    <source>
        <dbReference type="PROSITE" id="PS50931"/>
    </source>
</evidence>
<keyword evidence="2" id="KW-0805">Transcription regulation</keyword>
<dbReference type="InterPro" id="IPR036388">
    <property type="entry name" value="WH-like_DNA-bd_sf"/>
</dbReference>
<evidence type="ECO:0000256" key="5">
    <source>
        <dbReference type="SAM" id="MobiDB-lite"/>
    </source>
</evidence>
<dbReference type="InterPro" id="IPR036390">
    <property type="entry name" value="WH_DNA-bd_sf"/>
</dbReference>
<dbReference type="Pfam" id="PF00126">
    <property type="entry name" value="HTH_1"/>
    <property type="match status" value="1"/>
</dbReference>
<dbReference type="Proteomes" id="UP000216361">
    <property type="component" value="Unassembled WGS sequence"/>
</dbReference>
<evidence type="ECO:0000256" key="3">
    <source>
        <dbReference type="ARBA" id="ARBA00023125"/>
    </source>
</evidence>
<dbReference type="PROSITE" id="PS50931">
    <property type="entry name" value="HTH_LYSR"/>
    <property type="match status" value="1"/>
</dbReference>
<dbReference type="InterPro" id="IPR005119">
    <property type="entry name" value="LysR_subst-bd"/>
</dbReference>
<dbReference type="AlphaFoldDB" id="A0A255XYS9"/>
<keyword evidence="3" id="KW-0238">DNA-binding</keyword>
<keyword evidence="4" id="KW-0804">Transcription</keyword>
<feature type="compositionally biased region" description="Basic and acidic residues" evidence="5">
    <location>
        <begin position="9"/>
        <end position="21"/>
    </location>
</feature>
<dbReference type="Gene3D" id="1.10.10.10">
    <property type="entry name" value="Winged helix-like DNA-binding domain superfamily/Winged helix DNA-binding domain"/>
    <property type="match status" value="1"/>
</dbReference>
<dbReference type="GO" id="GO:0006351">
    <property type="term" value="P:DNA-templated transcription"/>
    <property type="evidence" value="ECO:0007669"/>
    <property type="project" value="TreeGrafter"/>
</dbReference>
<dbReference type="PANTHER" id="PTHR30537">
    <property type="entry name" value="HTH-TYPE TRANSCRIPTIONAL REGULATOR"/>
    <property type="match status" value="1"/>
</dbReference>
<protein>
    <recommendedName>
        <fullName evidence="6">HTH lysR-type domain-containing protein</fullName>
    </recommendedName>
</protein>
<dbReference type="GO" id="GO:0043565">
    <property type="term" value="F:sequence-specific DNA binding"/>
    <property type="evidence" value="ECO:0007669"/>
    <property type="project" value="TreeGrafter"/>
</dbReference>
<dbReference type="Pfam" id="PF03466">
    <property type="entry name" value="LysR_substrate"/>
    <property type="match status" value="1"/>
</dbReference>
<feature type="domain" description="HTH lysR-type" evidence="6">
    <location>
        <begin position="31"/>
        <end position="88"/>
    </location>
</feature>
<dbReference type="GO" id="GO:0003700">
    <property type="term" value="F:DNA-binding transcription factor activity"/>
    <property type="evidence" value="ECO:0007669"/>
    <property type="project" value="InterPro"/>
</dbReference>
<dbReference type="InterPro" id="IPR058163">
    <property type="entry name" value="LysR-type_TF_proteobact-type"/>
</dbReference>
<keyword evidence="8" id="KW-1185">Reference proteome</keyword>
<reference evidence="7 8" key="1">
    <citation type="submission" date="2017-07" db="EMBL/GenBank/DDBJ databases">
        <title>Elstera cyanobacteriorum sp. nov., a novel bacterium isolated from cyanobacterial aggregates in a eutrophic lake.</title>
        <authorList>
            <person name="Cai H."/>
        </authorList>
    </citation>
    <scope>NUCLEOTIDE SEQUENCE [LARGE SCALE GENOMIC DNA]</scope>
    <source>
        <strain evidence="7 8">TH019</strain>
    </source>
</reference>
<dbReference type="FunFam" id="1.10.10.10:FF:000001">
    <property type="entry name" value="LysR family transcriptional regulator"/>
    <property type="match status" value="1"/>
</dbReference>
<dbReference type="InterPro" id="IPR000847">
    <property type="entry name" value="LysR_HTH_N"/>
</dbReference>
<comment type="similarity">
    <text evidence="1">Belongs to the LysR transcriptional regulatory family.</text>
</comment>
<dbReference type="Gene3D" id="3.40.190.290">
    <property type="match status" value="1"/>
</dbReference>
<dbReference type="RefSeq" id="WP_094407012.1">
    <property type="nucleotide sequence ID" value="NZ_BMJZ01000010.1"/>
</dbReference>
<evidence type="ECO:0000313" key="8">
    <source>
        <dbReference type="Proteomes" id="UP000216361"/>
    </source>
</evidence>
<comment type="caution">
    <text evidence="7">The sequence shown here is derived from an EMBL/GenBank/DDBJ whole genome shotgun (WGS) entry which is preliminary data.</text>
</comment>
<evidence type="ECO:0000256" key="1">
    <source>
        <dbReference type="ARBA" id="ARBA00009437"/>
    </source>
</evidence>
<evidence type="ECO:0000313" key="7">
    <source>
        <dbReference type="EMBL" id="OYQ21554.1"/>
    </source>
</evidence>